<name>A0AA39A1U2_VITRO</name>
<dbReference type="EMBL" id="JARBHA010000006">
    <property type="protein sequence ID" value="KAJ9699378.1"/>
    <property type="molecule type" value="Genomic_DNA"/>
</dbReference>
<keyword evidence="2" id="KW-1185">Reference proteome</keyword>
<gene>
    <name evidence="1" type="ORF">PVL29_008127</name>
</gene>
<dbReference type="AlphaFoldDB" id="A0AA39A1U2"/>
<reference evidence="1 2" key="1">
    <citation type="journal article" date="2023" name="BMC Biotechnol.">
        <title>Vitis rotundifolia cv Carlos genome sequencing.</title>
        <authorList>
            <person name="Huff M."/>
            <person name="Hulse-Kemp A."/>
            <person name="Scheffler B."/>
            <person name="Youngblood R."/>
            <person name="Simpson S."/>
            <person name="Babiker E."/>
            <person name="Staton M."/>
        </authorList>
    </citation>
    <scope>NUCLEOTIDE SEQUENCE [LARGE SCALE GENOMIC DNA]</scope>
    <source>
        <tissue evidence="1">Leaf</tissue>
    </source>
</reference>
<sequence>MITLIGIISRNSLRWHGMSTSMYLSSSSLGDIKGQMQALTNPLQLFPLLMVLLKWHRILIVKKNSEKLLRSSTRIKMALFLLPRFYMR</sequence>
<proteinExistence type="predicted"/>
<comment type="caution">
    <text evidence="1">The sequence shown here is derived from an EMBL/GenBank/DDBJ whole genome shotgun (WGS) entry which is preliminary data.</text>
</comment>
<evidence type="ECO:0000313" key="2">
    <source>
        <dbReference type="Proteomes" id="UP001168098"/>
    </source>
</evidence>
<protein>
    <submittedName>
        <fullName evidence="1">Uncharacterized protein</fullName>
    </submittedName>
</protein>
<dbReference type="Proteomes" id="UP001168098">
    <property type="component" value="Unassembled WGS sequence"/>
</dbReference>
<accession>A0AA39A1U2</accession>
<evidence type="ECO:0000313" key="1">
    <source>
        <dbReference type="EMBL" id="KAJ9699378.1"/>
    </source>
</evidence>
<organism evidence="1 2">
    <name type="scientific">Vitis rotundifolia</name>
    <name type="common">Muscadine grape</name>
    <dbReference type="NCBI Taxonomy" id="103349"/>
    <lineage>
        <taxon>Eukaryota</taxon>
        <taxon>Viridiplantae</taxon>
        <taxon>Streptophyta</taxon>
        <taxon>Embryophyta</taxon>
        <taxon>Tracheophyta</taxon>
        <taxon>Spermatophyta</taxon>
        <taxon>Magnoliopsida</taxon>
        <taxon>eudicotyledons</taxon>
        <taxon>Gunneridae</taxon>
        <taxon>Pentapetalae</taxon>
        <taxon>rosids</taxon>
        <taxon>Vitales</taxon>
        <taxon>Vitaceae</taxon>
        <taxon>Viteae</taxon>
        <taxon>Vitis</taxon>
    </lineage>
</organism>